<dbReference type="KEGG" id="rcf:Poly24_46130"/>
<keyword evidence="9" id="KW-1185">Reference proteome</keyword>
<dbReference type="CDD" id="cd00609">
    <property type="entry name" value="AAT_like"/>
    <property type="match status" value="1"/>
</dbReference>
<dbReference type="InterPro" id="IPR015422">
    <property type="entry name" value="PyrdxlP-dep_Trfase_small"/>
</dbReference>
<dbReference type="InterPro" id="IPR015424">
    <property type="entry name" value="PyrdxlP-dep_Trfase"/>
</dbReference>
<dbReference type="Pfam" id="PF00155">
    <property type="entry name" value="Aminotran_1_2"/>
    <property type="match status" value="1"/>
</dbReference>
<dbReference type="PANTHER" id="PTHR11879:SF22">
    <property type="entry name" value="ASPARTATE AMINOTRANSFERASE, MITOCHONDRIAL"/>
    <property type="match status" value="1"/>
</dbReference>
<dbReference type="InterPro" id="IPR000796">
    <property type="entry name" value="Asp_trans"/>
</dbReference>
<dbReference type="OrthoDB" id="9766445at2"/>
<evidence type="ECO:0000256" key="2">
    <source>
        <dbReference type="ARBA" id="ARBA00007441"/>
    </source>
</evidence>
<dbReference type="RefSeq" id="WP_145100805.1">
    <property type="nucleotide sequence ID" value="NZ_CP036348.1"/>
</dbReference>
<reference evidence="8 9" key="1">
    <citation type="submission" date="2019-02" db="EMBL/GenBank/DDBJ databases">
        <title>Deep-cultivation of Planctomycetes and their phenomic and genomic characterization uncovers novel biology.</title>
        <authorList>
            <person name="Wiegand S."/>
            <person name="Jogler M."/>
            <person name="Boedeker C."/>
            <person name="Pinto D."/>
            <person name="Vollmers J."/>
            <person name="Rivas-Marin E."/>
            <person name="Kohn T."/>
            <person name="Peeters S.H."/>
            <person name="Heuer A."/>
            <person name="Rast P."/>
            <person name="Oberbeckmann S."/>
            <person name="Bunk B."/>
            <person name="Jeske O."/>
            <person name="Meyerdierks A."/>
            <person name="Storesund J.E."/>
            <person name="Kallscheuer N."/>
            <person name="Luecker S."/>
            <person name="Lage O.M."/>
            <person name="Pohl T."/>
            <person name="Merkel B.J."/>
            <person name="Hornburger P."/>
            <person name="Mueller R.-W."/>
            <person name="Bruemmer F."/>
            <person name="Labrenz M."/>
            <person name="Spormann A.M."/>
            <person name="Op den Camp H."/>
            <person name="Overmann J."/>
            <person name="Amann R."/>
            <person name="Jetten M.S.M."/>
            <person name="Mascher T."/>
            <person name="Medema M.H."/>
            <person name="Devos D.P."/>
            <person name="Kaster A.-K."/>
            <person name="Ovreas L."/>
            <person name="Rohde M."/>
            <person name="Galperin M.Y."/>
            <person name="Jogler C."/>
        </authorList>
    </citation>
    <scope>NUCLEOTIDE SEQUENCE [LARGE SCALE GENOMIC DNA]</scope>
    <source>
        <strain evidence="8 9">Poly24</strain>
    </source>
</reference>
<dbReference type="PRINTS" id="PR00799">
    <property type="entry name" value="TRANSAMINASE"/>
</dbReference>
<evidence type="ECO:0000256" key="3">
    <source>
        <dbReference type="ARBA" id="ARBA00011738"/>
    </source>
</evidence>
<dbReference type="AlphaFoldDB" id="A0A518JZA7"/>
<dbReference type="EC" id="2.6.1.1" evidence="8"/>
<dbReference type="FunFam" id="3.40.640.10:FF:000015">
    <property type="entry name" value="Aspartate aminotransferase"/>
    <property type="match status" value="1"/>
</dbReference>
<evidence type="ECO:0000256" key="5">
    <source>
        <dbReference type="ARBA" id="ARBA00022679"/>
    </source>
</evidence>
<dbReference type="EMBL" id="CP036348">
    <property type="protein sequence ID" value="QDV70880.1"/>
    <property type="molecule type" value="Genomic_DNA"/>
</dbReference>
<dbReference type="GO" id="GO:0004069">
    <property type="term" value="F:L-aspartate:2-oxoglutarate aminotransferase activity"/>
    <property type="evidence" value="ECO:0007669"/>
    <property type="project" value="UniProtKB-EC"/>
</dbReference>
<protein>
    <submittedName>
        <fullName evidence="8">Aspartate aminotransferase</fullName>
        <ecNumber evidence="8">2.6.1.1</ecNumber>
    </submittedName>
</protein>
<dbReference type="FunFam" id="3.90.1150.10:FF:000001">
    <property type="entry name" value="Aspartate aminotransferase"/>
    <property type="match status" value="1"/>
</dbReference>
<evidence type="ECO:0000259" key="7">
    <source>
        <dbReference type="Pfam" id="PF00155"/>
    </source>
</evidence>
<evidence type="ECO:0000256" key="4">
    <source>
        <dbReference type="ARBA" id="ARBA00022576"/>
    </source>
</evidence>
<proteinExistence type="inferred from homology"/>
<dbReference type="NCBIfam" id="NF006719">
    <property type="entry name" value="PRK09257.1"/>
    <property type="match status" value="1"/>
</dbReference>
<organism evidence="8 9">
    <name type="scientific">Rosistilla carotiformis</name>
    <dbReference type="NCBI Taxonomy" id="2528017"/>
    <lineage>
        <taxon>Bacteria</taxon>
        <taxon>Pseudomonadati</taxon>
        <taxon>Planctomycetota</taxon>
        <taxon>Planctomycetia</taxon>
        <taxon>Pirellulales</taxon>
        <taxon>Pirellulaceae</taxon>
        <taxon>Rosistilla</taxon>
    </lineage>
</organism>
<dbReference type="GO" id="GO:0030170">
    <property type="term" value="F:pyridoxal phosphate binding"/>
    <property type="evidence" value="ECO:0007669"/>
    <property type="project" value="InterPro"/>
</dbReference>
<sequence>MFETIQTAPPDSILGLSEAFQKDPNPAKINLSVGVYKDTSGQTPVLRCVKQAEETLLKTETTKGYLGIDGLPEYRQHVHGLVFGEQVPASQVAVVQTPGGTGALRVAADFIATQLRPARVWLSNPTWANHNAIFAAAGVQVETYSYLNAEKTGLDFDSMLDDLKTKSHNGDVVLLHACCHNPTGVDPTAEQWAQIAEVVRERGLLPLVDFAYQGFGQGITEDAVGIRTLLETCDEMLVASSFSKNFGLYSERVGGLSLVAKNPEEATAAMSQLKCIVRTNYSNPPRHGGAIVATVLGNPELTATWHEEVAEMRDRIAAMRSQFVTQMHQRQSKRDFSFLLSQSGMFSFSGLNPMQVDQLRNEYAIYIVGSGRINVAGMTDENLPRLCDAVAAVL</sequence>
<keyword evidence="6" id="KW-0663">Pyridoxal phosphate</keyword>
<keyword evidence="4 8" id="KW-0032">Aminotransferase</keyword>
<keyword evidence="5 8" id="KW-0808">Transferase</keyword>
<dbReference type="InterPro" id="IPR004839">
    <property type="entry name" value="Aminotransferase_I/II_large"/>
</dbReference>
<comment type="similarity">
    <text evidence="2">Belongs to the class-I pyridoxal-phosphate-dependent aminotransferase family.</text>
</comment>
<evidence type="ECO:0000313" key="8">
    <source>
        <dbReference type="EMBL" id="QDV70880.1"/>
    </source>
</evidence>
<dbReference type="GO" id="GO:0006520">
    <property type="term" value="P:amino acid metabolic process"/>
    <property type="evidence" value="ECO:0007669"/>
    <property type="project" value="InterPro"/>
</dbReference>
<dbReference type="GO" id="GO:0042802">
    <property type="term" value="F:identical protein binding"/>
    <property type="evidence" value="ECO:0007669"/>
    <property type="project" value="TreeGrafter"/>
</dbReference>
<evidence type="ECO:0000313" key="9">
    <source>
        <dbReference type="Proteomes" id="UP000315082"/>
    </source>
</evidence>
<comment type="cofactor">
    <cofactor evidence="1">
        <name>pyridoxal 5'-phosphate</name>
        <dbReference type="ChEBI" id="CHEBI:597326"/>
    </cofactor>
</comment>
<evidence type="ECO:0000256" key="1">
    <source>
        <dbReference type="ARBA" id="ARBA00001933"/>
    </source>
</evidence>
<evidence type="ECO:0000256" key="6">
    <source>
        <dbReference type="ARBA" id="ARBA00022898"/>
    </source>
</evidence>
<dbReference type="SUPFAM" id="SSF53383">
    <property type="entry name" value="PLP-dependent transferases"/>
    <property type="match status" value="1"/>
</dbReference>
<accession>A0A518JZA7</accession>
<feature type="domain" description="Aminotransferase class I/classII large" evidence="7">
    <location>
        <begin position="28"/>
        <end position="390"/>
    </location>
</feature>
<dbReference type="Proteomes" id="UP000315082">
    <property type="component" value="Chromosome"/>
</dbReference>
<comment type="subunit">
    <text evidence="3">Homodimer.</text>
</comment>
<dbReference type="Gene3D" id="3.90.1150.10">
    <property type="entry name" value="Aspartate Aminotransferase, domain 1"/>
    <property type="match status" value="1"/>
</dbReference>
<dbReference type="Gene3D" id="3.40.640.10">
    <property type="entry name" value="Type I PLP-dependent aspartate aminotransferase-like (Major domain)"/>
    <property type="match status" value="1"/>
</dbReference>
<name>A0A518JZA7_9BACT</name>
<gene>
    <name evidence="8" type="primary">aspC</name>
    <name evidence="8" type="ORF">Poly24_46130</name>
</gene>
<dbReference type="PANTHER" id="PTHR11879">
    <property type="entry name" value="ASPARTATE AMINOTRANSFERASE"/>
    <property type="match status" value="1"/>
</dbReference>
<dbReference type="InterPro" id="IPR015421">
    <property type="entry name" value="PyrdxlP-dep_Trfase_major"/>
</dbReference>